<dbReference type="InterPro" id="IPR036396">
    <property type="entry name" value="Cyt_P450_sf"/>
</dbReference>
<keyword evidence="1 3" id="KW-0479">Metal-binding</keyword>
<gene>
    <name evidence="6" type="ORF">TSOC_006767</name>
</gene>
<keyword evidence="7" id="KW-1185">Reference proteome</keyword>
<accession>A0A2J8A2S7</accession>
<evidence type="ECO:0000256" key="5">
    <source>
        <dbReference type="SAM" id="MobiDB-lite"/>
    </source>
</evidence>
<keyword evidence="4" id="KW-0560">Oxidoreductase</keyword>
<evidence type="ECO:0000313" key="6">
    <source>
        <dbReference type="EMBL" id="PNH06824.1"/>
    </source>
</evidence>
<dbReference type="EMBL" id="PGGS01000213">
    <property type="protein sequence ID" value="PNH06824.1"/>
    <property type="molecule type" value="Genomic_DNA"/>
</dbReference>
<dbReference type="AlphaFoldDB" id="A0A2J8A2S7"/>
<dbReference type="PRINTS" id="PR00385">
    <property type="entry name" value="P450"/>
</dbReference>
<dbReference type="OrthoDB" id="442633at2759"/>
<protein>
    <submittedName>
        <fullName evidence="6">Cytochrome P450 52A1</fullName>
    </submittedName>
</protein>
<dbReference type="SUPFAM" id="SSF48264">
    <property type="entry name" value="Cytochrome P450"/>
    <property type="match status" value="2"/>
</dbReference>
<evidence type="ECO:0000256" key="3">
    <source>
        <dbReference type="PIRSR" id="PIRSR602403-1"/>
    </source>
</evidence>
<dbReference type="InterPro" id="IPR017972">
    <property type="entry name" value="Cyt_P450_CS"/>
</dbReference>
<evidence type="ECO:0000256" key="1">
    <source>
        <dbReference type="ARBA" id="ARBA00022723"/>
    </source>
</evidence>
<dbReference type="Pfam" id="PF00067">
    <property type="entry name" value="p450"/>
    <property type="match status" value="2"/>
</dbReference>
<sequence length="263" mass="29435">MQGVALAIALYYIVPRLRSRLGPGFLLPVIGESPWFIQSPTRFMWKSWVRYGGLFKTHLLGFPVFVVGSPALFRSVWTDDDAFDFLAMRLHGDDLSYTVLNGMPYLDAVVKETIRLFPIGIGGFRTAKRDVQQPDPHPAPRVTKPDMDSPGGRTAVARVTVGPTGLPTHMDFEARFDEAFRPERWLDEETRPAAFAGFGGGQHLCLGMNLAYTEAKLLLSLLLRRFDYRLEDPGLLRKASLFPGPRPKRGTDGLLLIPRPLEP</sequence>
<evidence type="ECO:0000256" key="2">
    <source>
        <dbReference type="ARBA" id="ARBA00023004"/>
    </source>
</evidence>
<dbReference type="PROSITE" id="PS00086">
    <property type="entry name" value="CYTOCHROME_P450"/>
    <property type="match status" value="1"/>
</dbReference>
<reference evidence="6 7" key="1">
    <citation type="journal article" date="2017" name="Mol. Biol. Evol.">
        <title>The 4-celled Tetrabaena socialis nuclear genome reveals the essential components for genetic control of cell number at the origin of multicellularity in the volvocine lineage.</title>
        <authorList>
            <person name="Featherston J."/>
            <person name="Arakaki Y."/>
            <person name="Hanschen E.R."/>
            <person name="Ferris P.J."/>
            <person name="Michod R.E."/>
            <person name="Olson B.J.S.C."/>
            <person name="Nozaki H."/>
            <person name="Durand P.M."/>
        </authorList>
    </citation>
    <scope>NUCLEOTIDE SEQUENCE [LARGE SCALE GENOMIC DNA]</scope>
    <source>
        <strain evidence="6 7">NIES-571</strain>
    </source>
</reference>
<name>A0A2J8A2S7_9CHLO</name>
<feature type="region of interest" description="Disordered" evidence="5">
    <location>
        <begin position="128"/>
        <end position="152"/>
    </location>
</feature>
<comment type="cofactor">
    <cofactor evidence="3">
        <name>heme</name>
        <dbReference type="ChEBI" id="CHEBI:30413"/>
    </cofactor>
</comment>
<feature type="binding site" description="axial binding residue" evidence="3">
    <location>
        <position position="205"/>
    </location>
    <ligand>
        <name>heme</name>
        <dbReference type="ChEBI" id="CHEBI:30413"/>
    </ligand>
    <ligandPart>
        <name>Fe</name>
        <dbReference type="ChEBI" id="CHEBI:18248"/>
    </ligandPart>
</feature>
<dbReference type="GO" id="GO:0016705">
    <property type="term" value="F:oxidoreductase activity, acting on paired donors, with incorporation or reduction of molecular oxygen"/>
    <property type="evidence" value="ECO:0007669"/>
    <property type="project" value="InterPro"/>
</dbReference>
<comment type="caution">
    <text evidence="6">The sequence shown here is derived from an EMBL/GenBank/DDBJ whole genome shotgun (WGS) entry which is preliminary data.</text>
</comment>
<dbReference type="PANTHER" id="PTHR24286">
    <property type="entry name" value="CYTOCHROME P450 26"/>
    <property type="match status" value="1"/>
</dbReference>
<keyword evidence="4" id="KW-0503">Monooxygenase</keyword>
<dbReference type="GO" id="GO:0020037">
    <property type="term" value="F:heme binding"/>
    <property type="evidence" value="ECO:0007669"/>
    <property type="project" value="InterPro"/>
</dbReference>
<dbReference type="Proteomes" id="UP000236333">
    <property type="component" value="Unassembled WGS sequence"/>
</dbReference>
<dbReference type="PANTHER" id="PTHR24286:SF380">
    <property type="entry name" value="PH DOMAIN-CONTAINING PROTEIN"/>
    <property type="match status" value="1"/>
</dbReference>
<proteinExistence type="inferred from homology"/>
<keyword evidence="2 3" id="KW-0408">Iron</keyword>
<organism evidence="6 7">
    <name type="scientific">Tetrabaena socialis</name>
    <dbReference type="NCBI Taxonomy" id="47790"/>
    <lineage>
        <taxon>Eukaryota</taxon>
        <taxon>Viridiplantae</taxon>
        <taxon>Chlorophyta</taxon>
        <taxon>core chlorophytes</taxon>
        <taxon>Chlorophyceae</taxon>
        <taxon>CS clade</taxon>
        <taxon>Chlamydomonadales</taxon>
        <taxon>Tetrabaenaceae</taxon>
        <taxon>Tetrabaena</taxon>
    </lineage>
</organism>
<dbReference type="GO" id="GO:0005506">
    <property type="term" value="F:iron ion binding"/>
    <property type="evidence" value="ECO:0007669"/>
    <property type="project" value="InterPro"/>
</dbReference>
<evidence type="ECO:0000313" key="7">
    <source>
        <dbReference type="Proteomes" id="UP000236333"/>
    </source>
</evidence>
<dbReference type="GO" id="GO:0004497">
    <property type="term" value="F:monooxygenase activity"/>
    <property type="evidence" value="ECO:0007669"/>
    <property type="project" value="UniProtKB-KW"/>
</dbReference>
<evidence type="ECO:0000256" key="4">
    <source>
        <dbReference type="RuleBase" id="RU000461"/>
    </source>
</evidence>
<keyword evidence="3 4" id="KW-0349">Heme</keyword>
<dbReference type="InterPro" id="IPR002403">
    <property type="entry name" value="Cyt_P450_E_grp-IV"/>
</dbReference>
<dbReference type="Gene3D" id="1.10.630.10">
    <property type="entry name" value="Cytochrome P450"/>
    <property type="match status" value="2"/>
</dbReference>
<dbReference type="GO" id="GO:0016125">
    <property type="term" value="P:sterol metabolic process"/>
    <property type="evidence" value="ECO:0007669"/>
    <property type="project" value="TreeGrafter"/>
</dbReference>
<dbReference type="PRINTS" id="PR00465">
    <property type="entry name" value="EP450IV"/>
</dbReference>
<comment type="similarity">
    <text evidence="4">Belongs to the cytochrome P450 family.</text>
</comment>
<dbReference type="InterPro" id="IPR001128">
    <property type="entry name" value="Cyt_P450"/>
</dbReference>